<evidence type="ECO:0000256" key="3">
    <source>
        <dbReference type="ARBA" id="ARBA00022553"/>
    </source>
</evidence>
<reference evidence="11" key="1">
    <citation type="submission" date="2016-04" db="UniProtKB">
        <authorList>
            <consortium name="WormBaseParasite"/>
        </authorList>
    </citation>
    <scope>IDENTIFICATION</scope>
</reference>
<dbReference type="InterPro" id="IPR028745">
    <property type="entry name" value="AKAP9/Pericentrin"/>
</dbReference>
<evidence type="ECO:0000313" key="11">
    <source>
        <dbReference type="WBParaSite" id="HDID_0001050901-mRNA-1"/>
    </source>
</evidence>
<feature type="compositionally biased region" description="Polar residues" evidence="7">
    <location>
        <begin position="800"/>
        <end position="810"/>
    </location>
</feature>
<dbReference type="Gene3D" id="1.10.287.1490">
    <property type="match status" value="1"/>
</dbReference>
<dbReference type="InterPro" id="IPR019528">
    <property type="entry name" value="PACT_domain"/>
</dbReference>
<feature type="coiled-coil region" evidence="6">
    <location>
        <begin position="391"/>
        <end position="485"/>
    </location>
</feature>
<protein>
    <submittedName>
        <fullName evidence="11">PACT_coil_coil domain-containing protein</fullName>
    </submittedName>
</protein>
<evidence type="ECO:0000256" key="2">
    <source>
        <dbReference type="ARBA" id="ARBA00022490"/>
    </source>
</evidence>
<keyword evidence="2" id="KW-0963">Cytoplasm</keyword>
<dbReference type="OrthoDB" id="2020852at2759"/>
<dbReference type="GO" id="GO:0005737">
    <property type="term" value="C:cytoplasm"/>
    <property type="evidence" value="ECO:0007669"/>
    <property type="project" value="UniProtKB-ARBA"/>
</dbReference>
<evidence type="ECO:0000256" key="4">
    <source>
        <dbReference type="ARBA" id="ARBA00023054"/>
    </source>
</evidence>
<evidence type="ECO:0000313" key="9">
    <source>
        <dbReference type="EMBL" id="VDL63465.1"/>
    </source>
</evidence>
<feature type="region of interest" description="Disordered" evidence="7">
    <location>
        <begin position="760"/>
        <end position="842"/>
    </location>
</feature>
<gene>
    <name evidence="9" type="ORF">HDID_LOCUS10507</name>
</gene>
<dbReference type="GO" id="GO:0060090">
    <property type="term" value="F:molecular adaptor activity"/>
    <property type="evidence" value="ECO:0007669"/>
    <property type="project" value="InterPro"/>
</dbReference>
<evidence type="ECO:0000256" key="6">
    <source>
        <dbReference type="SAM" id="Coils"/>
    </source>
</evidence>
<evidence type="ECO:0000256" key="7">
    <source>
        <dbReference type="SAM" id="MobiDB-lite"/>
    </source>
</evidence>
<evidence type="ECO:0000259" key="8">
    <source>
        <dbReference type="Pfam" id="PF10495"/>
    </source>
</evidence>
<feature type="domain" description="Pericentrin/AKAP-450 centrosomal targeting" evidence="8">
    <location>
        <begin position="583"/>
        <end position="675"/>
    </location>
</feature>
<dbReference type="STRING" id="6216.A0A158QGE3"/>
<dbReference type="WBParaSite" id="HDID_0001050901-mRNA-1">
    <property type="protein sequence ID" value="HDID_0001050901-mRNA-1"/>
    <property type="gene ID" value="HDID_0001050901"/>
</dbReference>
<dbReference type="EMBL" id="UYSG01011728">
    <property type="protein sequence ID" value="VDL63465.1"/>
    <property type="molecule type" value="Genomic_DNA"/>
</dbReference>
<reference evidence="9 10" key="2">
    <citation type="submission" date="2018-11" db="EMBL/GenBank/DDBJ databases">
        <authorList>
            <consortium name="Pathogen Informatics"/>
        </authorList>
    </citation>
    <scope>NUCLEOTIDE SEQUENCE [LARGE SCALE GENOMIC DNA]</scope>
</reference>
<keyword evidence="5" id="KW-0206">Cytoskeleton</keyword>
<feature type="compositionally biased region" description="Polar residues" evidence="7">
    <location>
        <begin position="689"/>
        <end position="704"/>
    </location>
</feature>
<feature type="compositionally biased region" description="Low complexity" evidence="7">
    <location>
        <begin position="705"/>
        <end position="716"/>
    </location>
</feature>
<organism evidence="11">
    <name type="scientific">Hymenolepis diminuta</name>
    <name type="common">Rat tapeworm</name>
    <dbReference type="NCBI Taxonomy" id="6216"/>
    <lineage>
        <taxon>Eukaryota</taxon>
        <taxon>Metazoa</taxon>
        <taxon>Spiralia</taxon>
        <taxon>Lophotrochozoa</taxon>
        <taxon>Platyhelminthes</taxon>
        <taxon>Cestoda</taxon>
        <taxon>Eucestoda</taxon>
        <taxon>Cyclophyllidea</taxon>
        <taxon>Hymenolepididae</taxon>
        <taxon>Hymenolepis</taxon>
    </lineage>
</organism>
<feature type="coiled-coil region" evidence="6">
    <location>
        <begin position="101"/>
        <end position="135"/>
    </location>
</feature>
<accession>A0A158QGE3</accession>
<feature type="coiled-coil region" evidence="6">
    <location>
        <begin position="9"/>
        <end position="64"/>
    </location>
</feature>
<evidence type="ECO:0000256" key="1">
    <source>
        <dbReference type="ARBA" id="ARBA00004300"/>
    </source>
</evidence>
<dbReference type="PANTHER" id="PTHR44981:SF2">
    <property type="entry name" value="PERICENTRIN-LIKE PROTEIN, ISOFORM F"/>
    <property type="match status" value="1"/>
</dbReference>
<feature type="region of interest" description="Disordered" evidence="7">
    <location>
        <begin position="689"/>
        <end position="716"/>
    </location>
</feature>
<evidence type="ECO:0000256" key="5">
    <source>
        <dbReference type="ARBA" id="ARBA00023212"/>
    </source>
</evidence>
<dbReference type="GO" id="GO:0007165">
    <property type="term" value="P:signal transduction"/>
    <property type="evidence" value="ECO:0007669"/>
    <property type="project" value="InterPro"/>
</dbReference>
<dbReference type="Proteomes" id="UP000274504">
    <property type="component" value="Unassembled WGS sequence"/>
</dbReference>
<keyword evidence="4 6" id="KW-0175">Coiled coil</keyword>
<feature type="compositionally biased region" description="Polar residues" evidence="7">
    <location>
        <begin position="767"/>
        <end position="780"/>
    </location>
</feature>
<evidence type="ECO:0000313" key="10">
    <source>
        <dbReference type="Proteomes" id="UP000274504"/>
    </source>
</evidence>
<dbReference type="Pfam" id="PF10495">
    <property type="entry name" value="PACT_coil_coil"/>
    <property type="match status" value="1"/>
</dbReference>
<dbReference type="GO" id="GO:0005813">
    <property type="term" value="C:centrosome"/>
    <property type="evidence" value="ECO:0007669"/>
    <property type="project" value="UniProtKB-SubCell"/>
</dbReference>
<keyword evidence="3" id="KW-0597">Phosphoprotein</keyword>
<name>A0A158QGE3_HYMDI</name>
<proteinExistence type="predicted"/>
<sequence>MNRQSSSESDHLVADLEEAKAENEALKAEINGLINYQDDLHRDFELVQSMLEERQSEVERLQKELLEMPIRLQADFDASIRKLQKHMSDKCDVVEERDEDLYVLNEEKEALAQRVKELESEISSLRENLEAGVNREDTASQTDPPHCTVESGIQVDLERSDSSPKAVDHSCADTDCASEDDLPFDGDFIAPVIQTSNQSAAPQTTEDTLAAVDQLQRESCRLLSLSLTTAAPEDPNDYKSQLISRLIEANRMLKSVIENVTKDQDISTAEESAMTTPRSKSLSNPLYSSLLSALLADRKATLSLLTLNTIDQTSNAALVRSSKGGKINEVMKALAGYAAVEEERWKEVSSALASDRKSLLSDVDSMKRRQDSFLEEVAHLSNQLSARDTVVAEKSAAVNKMSEEIKSLEVTISDLHKQMEEAKKDKENMIEMTRSQIEEERQRASELESTLESSQIALSEARERVAALEKDLQKSSAEVRLEQNRSQAMVGGGVSCGLGNGSALKSNAAVAALLAQAKQLILNGVSQLDSSMAQITSSVDAPDSISQILTECKSTQCSLVTNHQSSGDSRTVSLEKFRHMSARYLRMESYRRALVYQKQYLLLLLGDFQHSVQRVTASLGQGLLMGTSSRQDVDGNLLSTPPHWPLDSPPPLVRFRAVARCIMVIHRVKQLRLKWLRTGIRGHAPVYLTSDSRTSTTTGQSNAITSSASASTVVPTPVSTVGYSPQLLTRHSNLSLASQHRVSGERSTYSLTPVARYQGSGLDVSQRRNNSTPSVNQISRGPSFPRMDTQQHHQVEVSGSLRQQQYQTPPGQHHRVPTSSTGAPDDRAGVASSRYRWDSFRG</sequence>
<dbReference type="PANTHER" id="PTHR44981">
    <property type="entry name" value="PERICENTRIN-LIKE PROTEIN, ISOFORM F"/>
    <property type="match status" value="1"/>
</dbReference>
<comment type="subcellular location">
    <subcellularLocation>
        <location evidence="1">Cytoplasm</location>
        <location evidence="1">Cytoskeleton</location>
        <location evidence="1">Microtubule organizing center</location>
        <location evidence="1">Centrosome</location>
    </subcellularLocation>
</comment>
<dbReference type="AlphaFoldDB" id="A0A158QGE3"/>